<evidence type="ECO:0000313" key="7">
    <source>
        <dbReference type="Proteomes" id="UP000003875"/>
    </source>
</evidence>
<dbReference type="GO" id="GO:0043565">
    <property type="term" value="F:sequence-specific DNA binding"/>
    <property type="evidence" value="ECO:0007669"/>
    <property type="project" value="InterPro"/>
</dbReference>
<dbReference type="GO" id="GO:0005829">
    <property type="term" value="C:cytosol"/>
    <property type="evidence" value="ECO:0007669"/>
    <property type="project" value="TreeGrafter"/>
</dbReference>
<dbReference type="PROSITE" id="PS50956">
    <property type="entry name" value="HTH_ASNC_2"/>
    <property type="match status" value="1"/>
</dbReference>
<organism evidence="6 7">
    <name type="scientific">Bifidobacterium pseudocatenulatum DSM 20438 = JCM 1200 = LMG 10505</name>
    <dbReference type="NCBI Taxonomy" id="547043"/>
    <lineage>
        <taxon>Bacteria</taxon>
        <taxon>Bacillati</taxon>
        <taxon>Actinomycetota</taxon>
        <taxon>Actinomycetes</taxon>
        <taxon>Bifidobacteriales</taxon>
        <taxon>Bifidobacteriaceae</taxon>
        <taxon>Bifidobacterium</taxon>
    </lineage>
</organism>
<name>C0BUW0_BIFPS</name>
<dbReference type="PANTHER" id="PTHR30154">
    <property type="entry name" value="LEUCINE-RESPONSIVE REGULATORY PROTEIN"/>
    <property type="match status" value="1"/>
</dbReference>
<dbReference type="PRINTS" id="PR00033">
    <property type="entry name" value="HTHASNC"/>
</dbReference>
<dbReference type="SUPFAM" id="SSF54909">
    <property type="entry name" value="Dimeric alpha+beta barrel"/>
    <property type="match status" value="1"/>
</dbReference>
<evidence type="ECO:0000256" key="4">
    <source>
        <dbReference type="SAM" id="MobiDB-lite"/>
    </source>
</evidence>
<dbReference type="Proteomes" id="UP000003875">
    <property type="component" value="Unassembled WGS sequence"/>
</dbReference>
<feature type="compositionally biased region" description="Polar residues" evidence="4">
    <location>
        <begin position="11"/>
        <end position="23"/>
    </location>
</feature>
<dbReference type="InterPro" id="IPR036390">
    <property type="entry name" value="WH_DNA-bd_sf"/>
</dbReference>
<dbReference type="InterPro" id="IPR011008">
    <property type="entry name" value="Dimeric_a/b-barrel"/>
</dbReference>
<dbReference type="eggNOG" id="COG1522">
    <property type="taxonomic scope" value="Bacteria"/>
</dbReference>
<feature type="region of interest" description="Disordered" evidence="4">
    <location>
        <begin position="1"/>
        <end position="23"/>
    </location>
</feature>
<proteinExistence type="predicted"/>
<keyword evidence="3" id="KW-0804">Transcription</keyword>
<gene>
    <name evidence="6" type="ORF">BIFPSEUDO_04199</name>
</gene>
<evidence type="ECO:0000256" key="1">
    <source>
        <dbReference type="ARBA" id="ARBA00023015"/>
    </source>
</evidence>
<dbReference type="SUPFAM" id="SSF46785">
    <property type="entry name" value="Winged helix' DNA-binding domain"/>
    <property type="match status" value="1"/>
</dbReference>
<dbReference type="PANTHER" id="PTHR30154:SF53">
    <property type="entry name" value="HTH-TYPE TRANSCRIPTIONAL REGULATOR LRPC"/>
    <property type="match status" value="1"/>
</dbReference>
<keyword evidence="2" id="KW-0238">DNA-binding</keyword>
<dbReference type="EMBL" id="ABXX02000005">
    <property type="protein sequence ID" value="EEG70163.1"/>
    <property type="molecule type" value="Genomic_DNA"/>
</dbReference>
<sequence>MQNACWKGASMTGNGNEPDTTHASVGQFDDIDETILSMLEKDGRATLSQLSDATGLSISAVQSRVQKLERRNVILGYKAVIDDEKRGLAVRAYIAVTPIDYSKEAEIPAKLQDIEGIMSCDSVAGSPSYMLTVRAASPSKLEDLLNVIHQTVPVSTETTIVLQRYFSK</sequence>
<dbReference type="Gene3D" id="3.30.70.920">
    <property type="match status" value="1"/>
</dbReference>
<accession>C0BUW0</accession>
<dbReference type="Pfam" id="PF01037">
    <property type="entry name" value="AsnC_trans_reg"/>
    <property type="match status" value="1"/>
</dbReference>
<dbReference type="Gene3D" id="1.10.10.10">
    <property type="entry name" value="Winged helix-like DNA-binding domain superfamily/Winged helix DNA-binding domain"/>
    <property type="match status" value="1"/>
</dbReference>
<evidence type="ECO:0000256" key="2">
    <source>
        <dbReference type="ARBA" id="ARBA00023125"/>
    </source>
</evidence>
<dbReference type="AlphaFoldDB" id="C0BUW0"/>
<evidence type="ECO:0000313" key="6">
    <source>
        <dbReference type="EMBL" id="EEG70163.1"/>
    </source>
</evidence>
<comment type="caution">
    <text evidence="6">The sequence shown here is derived from an EMBL/GenBank/DDBJ whole genome shotgun (WGS) entry which is preliminary data.</text>
</comment>
<reference evidence="6 7" key="2">
    <citation type="submission" date="2009-02" db="EMBL/GenBank/DDBJ databases">
        <authorList>
            <person name="Fulton L."/>
            <person name="Clifton S."/>
            <person name="Fulton B."/>
            <person name="Xu J."/>
            <person name="Minx P."/>
            <person name="Pepin K.H."/>
            <person name="Johnson M."/>
            <person name="Bhonagiri V."/>
            <person name="Nash W.E."/>
            <person name="Mardis E.R."/>
            <person name="Wilson R.K."/>
        </authorList>
    </citation>
    <scope>NUCLEOTIDE SEQUENCE [LARGE SCALE GENOMIC DNA]</scope>
    <source>
        <strain evidence="6 7">DSM 20438</strain>
    </source>
</reference>
<evidence type="ECO:0000259" key="5">
    <source>
        <dbReference type="PROSITE" id="PS50956"/>
    </source>
</evidence>
<dbReference type="SMART" id="SM00344">
    <property type="entry name" value="HTH_ASNC"/>
    <property type="match status" value="1"/>
</dbReference>
<keyword evidence="1" id="KW-0805">Transcription regulation</keyword>
<dbReference type="InterPro" id="IPR019887">
    <property type="entry name" value="Tscrpt_reg_AsnC/Lrp_C"/>
</dbReference>
<reference evidence="6 7" key="1">
    <citation type="submission" date="2009-02" db="EMBL/GenBank/DDBJ databases">
        <title>Draft genome sequence of Bifidobacterium pseudocatenulatum (DSM 20438).</title>
        <authorList>
            <person name="Sudarsanam P."/>
            <person name="Ley R."/>
            <person name="Guruge J."/>
            <person name="Turnbaugh P.J."/>
            <person name="Mahowald M."/>
            <person name="Liep D."/>
            <person name="Gordon J."/>
        </authorList>
    </citation>
    <scope>NUCLEOTIDE SEQUENCE [LARGE SCALE GENOMIC DNA]</scope>
    <source>
        <strain evidence="6 7">DSM 20438</strain>
    </source>
</reference>
<evidence type="ECO:0000256" key="3">
    <source>
        <dbReference type="ARBA" id="ARBA00023163"/>
    </source>
</evidence>
<dbReference type="InterPro" id="IPR019888">
    <property type="entry name" value="Tscrpt_reg_AsnC-like"/>
</dbReference>
<dbReference type="InterPro" id="IPR036388">
    <property type="entry name" value="WH-like_DNA-bd_sf"/>
</dbReference>
<dbReference type="Pfam" id="PF13412">
    <property type="entry name" value="HTH_24"/>
    <property type="match status" value="1"/>
</dbReference>
<dbReference type="GO" id="GO:0043200">
    <property type="term" value="P:response to amino acid"/>
    <property type="evidence" value="ECO:0007669"/>
    <property type="project" value="TreeGrafter"/>
</dbReference>
<feature type="domain" description="HTH asnC-type" evidence="5">
    <location>
        <begin position="28"/>
        <end position="89"/>
    </location>
</feature>
<protein>
    <submittedName>
        <fullName evidence="6">Transcriptional regulator, AsnC family</fullName>
    </submittedName>
</protein>
<dbReference type="InterPro" id="IPR000485">
    <property type="entry name" value="AsnC-type_HTH_dom"/>
</dbReference>